<keyword evidence="2" id="KW-1185">Reference proteome</keyword>
<evidence type="ECO:0000313" key="1">
    <source>
        <dbReference type="EMBL" id="QGZ53570.1"/>
    </source>
</evidence>
<dbReference type="EMBL" id="CP046909">
    <property type="protein sequence ID" value="QGZ53570.1"/>
    <property type="molecule type" value="Genomic_DNA"/>
</dbReference>
<dbReference type="AlphaFoldDB" id="A0A7Z2J7Z5"/>
<organism evidence="1 2">
    <name type="scientific">Paraburkholderia acidiphila</name>
    <dbReference type="NCBI Taxonomy" id="2571747"/>
    <lineage>
        <taxon>Bacteria</taxon>
        <taxon>Pseudomonadati</taxon>
        <taxon>Pseudomonadota</taxon>
        <taxon>Betaproteobacteria</taxon>
        <taxon>Burkholderiales</taxon>
        <taxon>Burkholderiaceae</taxon>
        <taxon>Paraburkholderia</taxon>
    </lineage>
</organism>
<dbReference type="RefSeq" id="WP_158756754.1">
    <property type="nucleotide sequence ID" value="NZ_CP046909.1"/>
</dbReference>
<reference evidence="1 2" key="1">
    <citation type="submission" date="2019-12" db="EMBL/GenBank/DDBJ databases">
        <title>Paraburkholderia acidiphila 7Q-K02 sp. nov and Paraburkholderia acidisoli DHF22 sp. nov., two strains isolated from forest soil.</title>
        <authorList>
            <person name="Gao Z."/>
            <person name="Qiu L."/>
        </authorList>
    </citation>
    <scope>NUCLEOTIDE SEQUENCE [LARGE SCALE GENOMIC DNA]</scope>
    <source>
        <strain evidence="1 2">7Q-K02</strain>
    </source>
</reference>
<evidence type="ECO:0000313" key="2">
    <source>
        <dbReference type="Proteomes" id="UP000434209"/>
    </source>
</evidence>
<dbReference type="Proteomes" id="UP000434209">
    <property type="component" value="Chromosome 1"/>
</dbReference>
<gene>
    <name evidence="1" type="ORF">FAZ97_00865</name>
</gene>
<sequence>MTDIDATLHAYDYFHDWYVDRIVLQNESDLTCPDTLILGLKLGTRRATVTFRGMTRLGIENGGTVNIVLSLERALPNTQLESLAQNLLKCSLPAKRTAQHIVYLHPTAGFAIAIEFDSILIREDTA</sequence>
<proteinExistence type="predicted"/>
<dbReference type="KEGG" id="pacp:FAZ97_00865"/>
<dbReference type="OrthoDB" id="9104104at2"/>
<protein>
    <submittedName>
        <fullName evidence="1">Uncharacterized protein</fullName>
    </submittedName>
</protein>
<accession>A0A7Z2J7Z5</accession>
<name>A0A7Z2J7Z5_9BURK</name>